<dbReference type="AlphaFoldDB" id="A0A158M0K3"/>
<dbReference type="EMBL" id="JFZZ01000115">
    <property type="protein sequence ID" value="KAK88544.1"/>
    <property type="molecule type" value="Genomic_DNA"/>
</dbReference>
<gene>
    <name evidence="1" type="ORF">L497_0836</name>
</gene>
<organism evidence="1 2">
    <name type="scientific">Bordetella holmesii CDC-H585-BH</name>
    <dbReference type="NCBI Taxonomy" id="1331206"/>
    <lineage>
        <taxon>Bacteria</taxon>
        <taxon>Pseudomonadati</taxon>
        <taxon>Pseudomonadota</taxon>
        <taxon>Betaproteobacteria</taxon>
        <taxon>Burkholderiales</taxon>
        <taxon>Alcaligenaceae</taxon>
        <taxon>Bordetella</taxon>
    </lineage>
</organism>
<accession>A0A158M0K3</accession>
<sequence>MRERQKRGRNAVFWLEAGFGRQLWVRFACASDELTPRW</sequence>
<evidence type="ECO:0000313" key="1">
    <source>
        <dbReference type="EMBL" id="KAK88544.1"/>
    </source>
</evidence>
<comment type="caution">
    <text evidence="1">The sequence shown here is derived from an EMBL/GenBank/DDBJ whole genome shotgun (WGS) entry which is preliminary data.</text>
</comment>
<name>A0A158M0K3_9BORD</name>
<dbReference type="Proteomes" id="UP000026682">
    <property type="component" value="Unassembled WGS sequence"/>
</dbReference>
<evidence type="ECO:0000313" key="2">
    <source>
        <dbReference type="Proteomes" id="UP000026682"/>
    </source>
</evidence>
<proteinExistence type="predicted"/>
<protein>
    <submittedName>
        <fullName evidence="1">Uncharacterized protein</fullName>
    </submittedName>
</protein>
<reference evidence="1 2" key="1">
    <citation type="submission" date="2014-03" db="EMBL/GenBank/DDBJ databases">
        <title>Genome sequence of Bordetella holmseii.</title>
        <authorList>
            <person name="Harvill E."/>
            <person name="Goodfield L.L."/>
            <person name="Ivanov Y."/>
            <person name="Meyer J.A."/>
            <person name="Newth C."/>
            <person name="Cassiday P."/>
            <person name="Tondella M.L."/>
            <person name="Liao P."/>
            <person name="Zimmerman J."/>
            <person name="Meert K."/>
            <person name="Wessel D."/>
            <person name="Berger J."/>
            <person name="Dean J.M."/>
            <person name="Holubkov R."/>
            <person name="Burr J."/>
            <person name="Liu T."/>
            <person name="Brinkac L.M."/>
            <person name="Sanka R."/>
            <person name="Kim M."/>
            <person name="Losada L."/>
        </authorList>
    </citation>
    <scope>NUCLEOTIDE SEQUENCE [LARGE SCALE GENOMIC DNA]</scope>
    <source>
        <strain evidence="1 2">CDC-H585-BH</strain>
    </source>
</reference>